<name>A0A1V6V724_9EURO</name>
<feature type="region of interest" description="Disordered" evidence="1">
    <location>
        <begin position="165"/>
        <end position="250"/>
    </location>
</feature>
<feature type="compositionally biased region" description="Basic and acidic residues" evidence="1">
    <location>
        <begin position="296"/>
        <end position="308"/>
    </location>
</feature>
<feature type="compositionally biased region" description="Polar residues" evidence="1">
    <location>
        <begin position="42"/>
        <end position="51"/>
    </location>
</feature>
<gene>
    <name evidence="2" type="ORF">PENCOP_c001G03734</name>
</gene>
<feature type="compositionally biased region" description="Low complexity" evidence="1">
    <location>
        <begin position="187"/>
        <end position="201"/>
    </location>
</feature>
<feature type="compositionally biased region" description="Polar residues" evidence="1">
    <location>
        <begin position="403"/>
        <end position="417"/>
    </location>
</feature>
<protein>
    <submittedName>
        <fullName evidence="2">Uncharacterized protein</fullName>
    </submittedName>
</protein>
<feature type="compositionally biased region" description="Basic and acidic residues" evidence="1">
    <location>
        <begin position="216"/>
        <end position="242"/>
    </location>
</feature>
<dbReference type="Proteomes" id="UP000191500">
    <property type="component" value="Unassembled WGS sequence"/>
</dbReference>
<accession>A0A1V6V724</accession>
<reference evidence="3" key="1">
    <citation type="journal article" date="2017" name="Nat. Microbiol.">
        <title>Global analysis of biosynthetic gene clusters reveals vast potential of secondary metabolite production in Penicillium species.</title>
        <authorList>
            <person name="Nielsen J.C."/>
            <person name="Grijseels S."/>
            <person name="Prigent S."/>
            <person name="Ji B."/>
            <person name="Dainat J."/>
            <person name="Nielsen K.F."/>
            <person name="Frisvad J.C."/>
            <person name="Workman M."/>
            <person name="Nielsen J."/>
        </authorList>
    </citation>
    <scope>NUCLEOTIDE SEQUENCE [LARGE SCALE GENOMIC DNA]</scope>
    <source>
        <strain evidence="3">IBT 31321</strain>
    </source>
</reference>
<proteinExistence type="predicted"/>
<sequence>MKRNLEPPKCMNGTKDLQESASTTTPSPPRLLPRPSTEEYPISNSIVSSSRHLIPPSELNRLPTSLTVSTPLPPLPAAWEGTEDMKIWLHAKSEEDRRKQQEEMTQQADLILEKRRIEQSMLSDALRAGFPPELVPLIFNGIYTTGADELQRQLSVPVFRPAAPSVVPSKQDQGLAPPKRPPVALKSPQQTPQRTPEQPSRAKISGFSPTATSHLPETRHSRRPIDLSHRHRERMISSERERLRRKMKSQNLTAADKDLLDTAFEHTFPVTESRIQDSPPRYLLNLPDLASETSEEQQRAPQEAHPKSSQESAQQQPRSQPQLQLQIPSNPVDISNAPFHLHPGQINPPSPKRKDQRSHKKVPPPQYRRKETVLGQQDPFDESQLDQKQQHRDLSSPDECTTCEGNSSGQPLDSTSD</sequence>
<dbReference type="AlphaFoldDB" id="A0A1V6V724"/>
<comment type="caution">
    <text evidence="2">The sequence shown here is derived from an EMBL/GenBank/DDBJ whole genome shotgun (WGS) entry which is preliminary data.</text>
</comment>
<evidence type="ECO:0000313" key="2">
    <source>
        <dbReference type="EMBL" id="OQE46494.1"/>
    </source>
</evidence>
<evidence type="ECO:0000313" key="3">
    <source>
        <dbReference type="Proteomes" id="UP000191500"/>
    </source>
</evidence>
<feature type="region of interest" description="Disordered" evidence="1">
    <location>
        <begin position="1"/>
        <end position="74"/>
    </location>
</feature>
<feature type="region of interest" description="Disordered" evidence="1">
    <location>
        <begin position="291"/>
        <end position="417"/>
    </location>
</feature>
<dbReference type="STRING" id="36646.A0A1V6V724"/>
<organism evidence="2 3">
    <name type="scientific">Penicillium coprophilum</name>
    <dbReference type="NCBI Taxonomy" id="36646"/>
    <lineage>
        <taxon>Eukaryota</taxon>
        <taxon>Fungi</taxon>
        <taxon>Dikarya</taxon>
        <taxon>Ascomycota</taxon>
        <taxon>Pezizomycotina</taxon>
        <taxon>Eurotiomycetes</taxon>
        <taxon>Eurotiomycetidae</taxon>
        <taxon>Eurotiales</taxon>
        <taxon>Aspergillaceae</taxon>
        <taxon>Penicillium</taxon>
    </lineage>
</organism>
<dbReference type="EMBL" id="MDDG01000001">
    <property type="protein sequence ID" value="OQE46494.1"/>
    <property type="molecule type" value="Genomic_DNA"/>
</dbReference>
<evidence type="ECO:0000256" key="1">
    <source>
        <dbReference type="SAM" id="MobiDB-lite"/>
    </source>
</evidence>
<feature type="compositionally biased region" description="Low complexity" evidence="1">
    <location>
        <begin position="309"/>
        <end position="331"/>
    </location>
</feature>
<keyword evidence="3" id="KW-1185">Reference proteome</keyword>